<evidence type="ECO:0000313" key="2">
    <source>
        <dbReference type="Proteomes" id="UP000275846"/>
    </source>
</evidence>
<dbReference type="AlphaFoldDB" id="A0A183T5G8"/>
<evidence type="ECO:0000313" key="1">
    <source>
        <dbReference type="EMBL" id="VDL98101.1"/>
    </source>
</evidence>
<organism evidence="3">
    <name type="scientific">Schistocephalus solidus</name>
    <name type="common">Tapeworm</name>
    <dbReference type="NCBI Taxonomy" id="70667"/>
    <lineage>
        <taxon>Eukaryota</taxon>
        <taxon>Metazoa</taxon>
        <taxon>Spiralia</taxon>
        <taxon>Lophotrochozoa</taxon>
        <taxon>Platyhelminthes</taxon>
        <taxon>Cestoda</taxon>
        <taxon>Eucestoda</taxon>
        <taxon>Diphyllobothriidea</taxon>
        <taxon>Diphyllobothriidae</taxon>
        <taxon>Schistocephalus</taxon>
    </lineage>
</organism>
<reference evidence="3" key="1">
    <citation type="submission" date="2016-06" db="UniProtKB">
        <authorList>
            <consortium name="WormBaseParasite"/>
        </authorList>
    </citation>
    <scope>IDENTIFICATION</scope>
</reference>
<reference evidence="1 2" key="2">
    <citation type="submission" date="2018-11" db="EMBL/GenBank/DDBJ databases">
        <authorList>
            <consortium name="Pathogen Informatics"/>
        </authorList>
    </citation>
    <scope>NUCLEOTIDE SEQUENCE [LARGE SCALE GENOMIC DNA]</scope>
    <source>
        <strain evidence="1 2">NST_G2</strain>
    </source>
</reference>
<evidence type="ECO:0000313" key="3">
    <source>
        <dbReference type="WBParaSite" id="SSLN_0001216101-mRNA-1"/>
    </source>
</evidence>
<name>A0A183T5G8_SCHSO</name>
<proteinExistence type="predicted"/>
<dbReference type="WBParaSite" id="SSLN_0001216101-mRNA-1">
    <property type="protein sequence ID" value="SSLN_0001216101-mRNA-1"/>
    <property type="gene ID" value="SSLN_0001216101"/>
</dbReference>
<dbReference type="Proteomes" id="UP000275846">
    <property type="component" value="Unassembled WGS sequence"/>
</dbReference>
<keyword evidence="2" id="KW-1185">Reference proteome</keyword>
<protein>
    <submittedName>
        <fullName evidence="3">Ferritin-like domain-containing protein</fullName>
    </submittedName>
</protein>
<dbReference type="EMBL" id="UYSU01036746">
    <property type="protein sequence ID" value="VDL98101.1"/>
    <property type="molecule type" value="Genomic_DNA"/>
</dbReference>
<sequence>MKIGSKRLELITAVVAQELAHYKLAITAFSDARVSEQIRLEEAAAGYTFIWSGRTIAEQGDAGTYDLPPLMTCSDEVENKCYEGLHSLLSFQTWTNWLHSVLLTPVSRESTLLRTNVEEIFCLADYTNTDVLIRKFDNAHPSLTFSVEFEVDNEIAFLDRLLHMQEDVAIHSQDPSPSYVWELKTDSY</sequence>
<gene>
    <name evidence="1" type="ORF">SSLN_LOCUS11716</name>
</gene>
<accession>A0A183T5G8</accession>